<feature type="region of interest" description="Disordered" evidence="1">
    <location>
        <begin position="1"/>
        <end position="67"/>
    </location>
</feature>
<accession>A0ABQ8W1L1</accession>
<dbReference type="EMBL" id="JAPVEB010000011">
    <property type="protein sequence ID" value="KAJ5254603.1"/>
    <property type="molecule type" value="Genomic_DNA"/>
</dbReference>
<feature type="compositionally biased region" description="Basic residues" evidence="1">
    <location>
        <begin position="33"/>
        <end position="47"/>
    </location>
</feature>
<dbReference type="Proteomes" id="UP001220256">
    <property type="component" value="Unassembled WGS sequence"/>
</dbReference>
<evidence type="ECO:0000256" key="1">
    <source>
        <dbReference type="SAM" id="MobiDB-lite"/>
    </source>
</evidence>
<evidence type="ECO:0000313" key="2">
    <source>
        <dbReference type="EMBL" id="KAJ5254603.1"/>
    </source>
</evidence>
<feature type="compositionally biased region" description="Polar residues" evidence="1">
    <location>
        <begin position="1"/>
        <end position="12"/>
    </location>
</feature>
<sequence length="67" mass="7149">MTSFGSGNTEQGIAQGEAPARDAHVEGMAGLRGSRHARISKTYQKRKSQGDYANARDVGQAKGEREA</sequence>
<comment type="caution">
    <text evidence="2">The sequence shown here is derived from an EMBL/GenBank/DDBJ whole genome shotgun (WGS) entry which is preliminary data.</text>
</comment>
<protein>
    <recommendedName>
        <fullName evidence="4">Conidiation-specific protein</fullName>
    </recommendedName>
</protein>
<proteinExistence type="predicted"/>
<evidence type="ECO:0000313" key="3">
    <source>
        <dbReference type="Proteomes" id="UP001220256"/>
    </source>
</evidence>
<evidence type="ECO:0008006" key="4">
    <source>
        <dbReference type="Google" id="ProtNLM"/>
    </source>
</evidence>
<keyword evidence="3" id="KW-1185">Reference proteome</keyword>
<name>A0ABQ8W1L1_PENCH</name>
<reference evidence="2 3" key="1">
    <citation type="journal article" date="2023" name="IMA Fungus">
        <title>Comparative genomic study of the Penicillium genus elucidates a diverse pangenome and 15 lateral gene transfer events.</title>
        <authorList>
            <person name="Petersen C."/>
            <person name="Sorensen T."/>
            <person name="Nielsen M.R."/>
            <person name="Sondergaard T.E."/>
            <person name="Sorensen J.L."/>
            <person name="Fitzpatrick D.A."/>
            <person name="Frisvad J.C."/>
            <person name="Nielsen K.L."/>
        </authorList>
    </citation>
    <scope>NUCLEOTIDE SEQUENCE [LARGE SCALE GENOMIC DNA]</scope>
    <source>
        <strain evidence="2 3">IBT 3361</strain>
    </source>
</reference>
<gene>
    <name evidence="2" type="ORF">N7505_011812</name>
</gene>
<organism evidence="2 3">
    <name type="scientific">Penicillium chrysogenum</name>
    <name type="common">Penicillium notatum</name>
    <dbReference type="NCBI Taxonomy" id="5076"/>
    <lineage>
        <taxon>Eukaryota</taxon>
        <taxon>Fungi</taxon>
        <taxon>Dikarya</taxon>
        <taxon>Ascomycota</taxon>
        <taxon>Pezizomycotina</taxon>
        <taxon>Eurotiomycetes</taxon>
        <taxon>Eurotiomycetidae</taxon>
        <taxon>Eurotiales</taxon>
        <taxon>Aspergillaceae</taxon>
        <taxon>Penicillium</taxon>
        <taxon>Penicillium chrysogenum species complex</taxon>
    </lineage>
</organism>